<evidence type="ECO:0000313" key="3">
    <source>
        <dbReference type="EMBL" id="CAC5411443.1"/>
    </source>
</evidence>
<dbReference type="GO" id="GO:0005524">
    <property type="term" value="F:ATP binding"/>
    <property type="evidence" value="ECO:0007669"/>
    <property type="project" value="InterPro"/>
</dbReference>
<sequence length="186" mass="21025">MAPEALLCDSSRGTIQDLLKMDIWSFGMVLFYLIYPENVHLYADKKVKENTARPIKALKKLVSEKALPKPSEKYSYLQNEQLKSTFYKCAKFDASCRPTAEILKNYFDVPSVKLLPLVGPKITIDKATIAEVASENTEKGTLIKKSPTKFKGRIDSSSDEDSQSDNFGKNHRRSGREVVIRSPFQN</sequence>
<feature type="domain" description="Protein kinase" evidence="2">
    <location>
        <begin position="1"/>
        <end position="107"/>
    </location>
</feature>
<dbReference type="SUPFAM" id="SSF56112">
    <property type="entry name" value="Protein kinase-like (PK-like)"/>
    <property type="match status" value="1"/>
</dbReference>
<dbReference type="InterPro" id="IPR011009">
    <property type="entry name" value="Kinase-like_dom_sf"/>
</dbReference>
<evidence type="ECO:0000256" key="1">
    <source>
        <dbReference type="SAM" id="MobiDB-lite"/>
    </source>
</evidence>
<evidence type="ECO:0000259" key="2">
    <source>
        <dbReference type="PROSITE" id="PS50011"/>
    </source>
</evidence>
<accession>A0A6J8DS75</accession>
<dbReference type="GO" id="GO:0004672">
    <property type="term" value="F:protein kinase activity"/>
    <property type="evidence" value="ECO:0007669"/>
    <property type="project" value="InterPro"/>
</dbReference>
<dbReference type="InterPro" id="IPR000719">
    <property type="entry name" value="Prot_kinase_dom"/>
</dbReference>
<protein>
    <recommendedName>
        <fullName evidence="2">Protein kinase domain-containing protein</fullName>
    </recommendedName>
</protein>
<reference evidence="3 4" key="1">
    <citation type="submission" date="2020-06" db="EMBL/GenBank/DDBJ databases">
        <authorList>
            <person name="Li R."/>
            <person name="Bekaert M."/>
        </authorList>
    </citation>
    <scope>NUCLEOTIDE SEQUENCE [LARGE SCALE GENOMIC DNA]</scope>
    <source>
        <strain evidence="4">wild</strain>
    </source>
</reference>
<gene>
    <name evidence="3" type="ORF">MCOR_44533</name>
</gene>
<dbReference type="PROSITE" id="PS50011">
    <property type="entry name" value="PROTEIN_KINASE_DOM"/>
    <property type="match status" value="1"/>
</dbReference>
<dbReference type="Gene3D" id="1.10.510.10">
    <property type="entry name" value="Transferase(Phosphotransferase) domain 1"/>
    <property type="match status" value="1"/>
</dbReference>
<name>A0A6J8DS75_MYTCO</name>
<dbReference type="Proteomes" id="UP000507470">
    <property type="component" value="Unassembled WGS sequence"/>
</dbReference>
<dbReference type="EMBL" id="CACVKT020007850">
    <property type="protein sequence ID" value="CAC5411443.1"/>
    <property type="molecule type" value="Genomic_DNA"/>
</dbReference>
<dbReference type="AlphaFoldDB" id="A0A6J8DS75"/>
<feature type="region of interest" description="Disordered" evidence="1">
    <location>
        <begin position="143"/>
        <end position="186"/>
    </location>
</feature>
<proteinExistence type="predicted"/>
<organism evidence="3 4">
    <name type="scientific">Mytilus coruscus</name>
    <name type="common">Sea mussel</name>
    <dbReference type="NCBI Taxonomy" id="42192"/>
    <lineage>
        <taxon>Eukaryota</taxon>
        <taxon>Metazoa</taxon>
        <taxon>Spiralia</taxon>
        <taxon>Lophotrochozoa</taxon>
        <taxon>Mollusca</taxon>
        <taxon>Bivalvia</taxon>
        <taxon>Autobranchia</taxon>
        <taxon>Pteriomorphia</taxon>
        <taxon>Mytilida</taxon>
        <taxon>Mytiloidea</taxon>
        <taxon>Mytilidae</taxon>
        <taxon>Mytilinae</taxon>
        <taxon>Mytilus</taxon>
    </lineage>
</organism>
<keyword evidence="4" id="KW-1185">Reference proteome</keyword>
<evidence type="ECO:0000313" key="4">
    <source>
        <dbReference type="Proteomes" id="UP000507470"/>
    </source>
</evidence>